<feature type="domain" description="Glycosyltransferase subfamily 4-like N-terminal" evidence="3">
    <location>
        <begin position="20"/>
        <end position="191"/>
    </location>
</feature>
<sequence>MRVLLVAHQYWPVPGSASQVLGGLVARLRERGHEVVVLTSRPDARTGRELERLGPQGERVLFVGPPEAGVSAPRRVTNLASFAAGVRRAARTLQYDVVVSDPPPTAATAALAAASSRKVPFVYYLADSWGGAARGSRRPWIRAVSPVISAVEDRALTRARLVIAATDGMREVAERAGAHEIHVVRNGVPTDVFSPEGDEWWPHDDRRPFFLYAGNAGVVHGAEVFCAAAERLWREGADFDVVYMGYGSDSPLIDAAAERWPERLVQVGLRPPLEVAAASRTAIGALTSLRDVPQYADARPIKAMSGLACGTPLVYAGRGEFADEVRAHGLGFVSSWDVDEVVGTLRAALDAAKRSEKVAEMRARCAAYALENFDDRISSSRAADIVERAAVEQRG</sequence>
<dbReference type="PANTHER" id="PTHR45947:SF3">
    <property type="entry name" value="SULFOQUINOVOSYL TRANSFERASE SQD2"/>
    <property type="match status" value="1"/>
</dbReference>
<accession>A0ABT1KSD3</accession>
<evidence type="ECO:0000313" key="4">
    <source>
        <dbReference type="EMBL" id="MCP3420655.1"/>
    </source>
</evidence>
<evidence type="ECO:0000256" key="1">
    <source>
        <dbReference type="ARBA" id="ARBA00022676"/>
    </source>
</evidence>
<name>A0ABT1KSD3_9ACTN</name>
<dbReference type="SUPFAM" id="SSF53756">
    <property type="entry name" value="UDP-Glycosyltransferase/glycogen phosphorylase"/>
    <property type="match status" value="1"/>
</dbReference>
<dbReference type="RefSeq" id="WP_254179881.1">
    <property type="nucleotide sequence ID" value="NZ_JANARS010000001.1"/>
</dbReference>
<gene>
    <name evidence="4" type="ORF">NCI01_02485</name>
</gene>
<dbReference type="InterPro" id="IPR028098">
    <property type="entry name" value="Glyco_trans_4-like_N"/>
</dbReference>
<proteinExistence type="predicted"/>
<keyword evidence="5" id="KW-1185">Reference proteome</keyword>
<dbReference type="Pfam" id="PF13439">
    <property type="entry name" value="Glyco_transf_4"/>
    <property type="match status" value="1"/>
</dbReference>
<evidence type="ECO:0000256" key="2">
    <source>
        <dbReference type="ARBA" id="ARBA00022679"/>
    </source>
</evidence>
<dbReference type="Proteomes" id="UP001204524">
    <property type="component" value="Unassembled WGS sequence"/>
</dbReference>
<reference evidence="4 5" key="1">
    <citation type="submission" date="2022-06" db="EMBL/GenBank/DDBJ databases">
        <authorList>
            <person name="So Y."/>
        </authorList>
    </citation>
    <scope>NUCLEOTIDE SEQUENCE [LARGE SCALE GENOMIC DNA]</scope>
    <source>
        <strain evidence="4 5">STR3</strain>
    </source>
</reference>
<dbReference type="InterPro" id="IPR050194">
    <property type="entry name" value="Glycosyltransferase_grp1"/>
</dbReference>
<keyword evidence="2 4" id="KW-0808">Transferase</keyword>
<keyword evidence="1 4" id="KW-0328">Glycosyltransferase</keyword>
<evidence type="ECO:0000313" key="5">
    <source>
        <dbReference type="Proteomes" id="UP001204524"/>
    </source>
</evidence>
<protein>
    <submittedName>
        <fullName evidence="4">Glycosyltransferase</fullName>
        <ecNumber evidence="4">2.4.-.-</ecNumber>
    </submittedName>
</protein>
<dbReference type="GO" id="GO:0016757">
    <property type="term" value="F:glycosyltransferase activity"/>
    <property type="evidence" value="ECO:0007669"/>
    <property type="project" value="UniProtKB-KW"/>
</dbReference>
<organism evidence="4 5">
    <name type="scientific">Nocardioides pinisoli</name>
    <dbReference type="NCBI Taxonomy" id="2950279"/>
    <lineage>
        <taxon>Bacteria</taxon>
        <taxon>Bacillati</taxon>
        <taxon>Actinomycetota</taxon>
        <taxon>Actinomycetes</taxon>
        <taxon>Propionibacteriales</taxon>
        <taxon>Nocardioidaceae</taxon>
        <taxon>Nocardioides</taxon>
    </lineage>
</organism>
<dbReference type="EC" id="2.4.-.-" evidence="4"/>
<dbReference type="Gene3D" id="3.40.50.2000">
    <property type="entry name" value="Glycogen Phosphorylase B"/>
    <property type="match status" value="2"/>
</dbReference>
<dbReference type="EMBL" id="JANARS010000001">
    <property type="protein sequence ID" value="MCP3420655.1"/>
    <property type="molecule type" value="Genomic_DNA"/>
</dbReference>
<evidence type="ECO:0000259" key="3">
    <source>
        <dbReference type="Pfam" id="PF13439"/>
    </source>
</evidence>
<comment type="caution">
    <text evidence="4">The sequence shown here is derived from an EMBL/GenBank/DDBJ whole genome shotgun (WGS) entry which is preliminary data.</text>
</comment>
<dbReference type="PANTHER" id="PTHR45947">
    <property type="entry name" value="SULFOQUINOVOSYL TRANSFERASE SQD2"/>
    <property type="match status" value="1"/>
</dbReference>